<feature type="domain" description="Serine aminopeptidase S33" evidence="2">
    <location>
        <begin position="273"/>
        <end position="442"/>
    </location>
</feature>
<accession>A0ABD3FBJ1</accession>
<dbReference type="EMBL" id="JBIMZQ010000030">
    <property type="protein sequence ID" value="KAL3662874.1"/>
    <property type="molecule type" value="Genomic_DNA"/>
</dbReference>
<evidence type="ECO:0000259" key="2">
    <source>
        <dbReference type="Pfam" id="PF12146"/>
    </source>
</evidence>
<dbReference type="FunFam" id="3.40.50.1820:FF:000338">
    <property type="entry name" value="Uncharacterized protein"/>
    <property type="match status" value="1"/>
</dbReference>
<proteinExistence type="predicted"/>
<reference evidence="3 4" key="1">
    <citation type="submission" date="2024-09" db="EMBL/GenBank/DDBJ databases">
        <title>Genome sequencing and assembly of Phytophthora oleae, isolate VK10A, causative agent of rot of olive drupes.</title>
        <authorList>
            <person name="Conti Taguali S."/>
            <person name="Riolo M."/>
            <person name="La Spada F."/>
            <person name="Cacciola S.O."/>
            <person name="Dionisio G."/>
        </authorList>
    </citation>
    <scope>NUCLEOTIDE SEQUENCE [LARGE SCALE GENOMIC DNA]</scope>
    <source>
        <strain evidence="3 4">VK10A</strain>
    </source>
</reference>
<dbReference type="Proteomes" id="UP001632037">
    <property type="component" value="Unassembled WGS sequence"/>
</dbReference>
<sequence length="466" mass="52709">MCNSFMLGPLQTLDSRNRALHVLSSTHQALCLFLWTPCVEGSVSKKMANCRRQPNVKNTLRGRSRPASKMAERIQLPTTTKLSEPEVERDGNSNRKRTIRFMDDEVLDATELSSSSESVEPSPASSSASSRFSSDRTDIPLRFRRYEGKFENRRGQSLFYFSLFPPEKMPVRGVVLYIHGSSSHCRRHIELYKELCKEGFGVISYDLANHGASDLDQHKTRAHITNFRYLVDDTNAFVTFAKRSIYTDALRYWRKHHYPRHPHGENNSLVALPEPPLVIIGSSLGSLVGIHTVLMARHKFHAAIWAAPTVGVTWNPLLYAESLLPLATFIPKARIVPAVNHDLFCRDPTFLEAFKNDPLTCTERMTVRSGTEALNAIKRLQNDKRVVQSDSAFCAIPMLFIAGSNDGVSDQQAAIRFFASIGNTDKEFKLIDGGFHFVFEDTQKEAAIEHLVQWLRARFPLETRIV</sequence>
<evidence type="ECO:0000313" key="4">
    <source>
        <dbReference type="Proteomes" id="UP001632037"/>
    </source>
</evidence>
<dbReference type="SUPFAM" id="SSF53474">
    <property type="entry name" value="alpha/beta-Hydrolases"/>
    <property type="match status" value="1"/>
</dbReference>
<comment type="caution">
    <text evidence="3">The sequence shown here is derived from an EMBL/GenBank/DDBJ whole genome shotgun (WGS) entry which is preliminary data.</text>
</comment>
<dbReference type="Pfam" id="PF12146">
    <property type="entry name" value="Hydrolase_4"/>
    <property type="match status" value="2"/>
</dbReference>
<feature type="region of interest" description="Disordered" evidence="1">
    <location>
        <begin position="54"/>
        <end position="134"/>
    </location>
</feature>
<evidence type="ECO:0000313" key="3">
    <source>
        <dbReference type="EMBL" id="KAL3662874.1"/>
    </source>
</evidence>
<protein>
    <recommendedName>
        <fullName evidence="2">Serine aminopeptidase S33 domain-containing protein</fullName>
    </recommendedName>
</protein>
<feature type="compositionally biased region" description="Low complexity" evidence="1">
    <location>
        <begin position="113"/>
        <end position="132"/>
    </location>
</feature>
<feature type="compositionally biased region" description="Basic and acidic residues" evidence="1">
    <location>
        <begin position="83"/>
        <end position="93"/>
    </location>
</feature>
<dbReference type="Gene3D" id="3.40.50.1820">
    <property type="entry name" value="alpha/beta hydrolase"/>
    <property type="match status" value="1"/>
</dbReference>
<feature type="domain" description="Serine aminopeptidase S33" evidence="2">
    <location>
        <begin position="171"/>
        <end position="242"/>
    </location>
</feature>
<evidence type="ECO:0000256" key="1">
    <source>
        <dbReference type="SAM" id="MobiDB-lite"/>
    </source>
</evidence>
<dbReference type="InterPro" id="IPR051044">
    <property type="entry name" value="MAG_DAG_Lipase"/>
</dbReference>
<name>A0ABD3FBJ1_9STRA</name>
<dbReference type="AlphaFoldDB" id="A0ABD3FBJ1"/>
<dbReference type="PANTHER" id="PTHR11614">
    <property type="entry name" value="PHOSPHOLIPASE-RELATED"/>
    <property type="match status" value="1"/>
</dbReference>
<dbReference type="InterPro" id="IPR029058">
    <property type="entry name" value="AB_hydrolase_fold"/>
</dbReference>
<dbReference type="InterPro" id="IPR022742">
    <property type="entry name" value="Hydrolase_4"/>
</dbReference>
<organism evidence="3 4">
    <name type="scientific">Phytophthora oleae</name>
    <dbReference type="NCBI Taxonomy" id="2107226"/>
    <lineage>
        <taxon>Eukaryota</taxon>
        <taxon>Sar</taxon>
        <taxon>Stramenopiles</taxon>
        <taxon>Oomycota</taxon>
        <taxon>Peronosporomycetes</taxon>
        <taxon>Peronosporales</taxon>
        <taxon>Peronosporaceae</taxon>
        <taxon>Phytophthora</taxon>
    </lineage>
</organism>
<gene>
    <name evidence="3" type="ORF">V7S43_012275</name>
</gene>
<keyword evidence="4" id="KW-1185">Reference proteome</keyword>